<dbReference type="Gene3D" id="3.40.367.20">
    <property type="match status" value="1"/>
</dbReference>
<dbReference type="EC" id="2.7.1.-" evidence="6"/>
<gene>
    <name evidence="9" type="ORF">RDB_LOCUS114416</name>
</gene>
<dbReference type="InterPro" id="IPR043129">
    <property type="entry name" value="ATPase_NBD"/>
</dbReference>
<reference evidence="9" key="1">
    <citation type="submission" date="2021-01" db="EMBL/GenBank/DDBJ databases">
        <authorList>
            <person name="Kaushik A."/>
        </authorList>
    </citation>
    <scope>NUCLEOTIDE SEQUENCE</scope>
    <source>
        <strain evidence="9">AG2-2IIIB</strain>
    </source>
</reference>
<proteinExistence type="inferred from homology"/>
<evidence type="ECO:0000256" key="5">
    <source>
        <dbReference type="ARBA" id="ARBA00022840"/>
    </source>
</evidence>
<evidence type="ECO:0000256" key="1">
    <source>
        <dbReference type="ARBA" id="ARBA00009225"/>
    </source>
</evidence>
<dbReference type="PANTHER" id="PTHR19443">
    <property type="entry name" value="HEXOKINASE"/>
    <property type="match status" value="1"/>
</dbReference>
<dbReference type="GO" id="GO:0008865">
    <property type="term" value="F:fructokinase activity"/>
    <property type="evidence" value="ECO:0007669"/>
    <property type="project" value="TreeGrafter"/>
</dbReference>
<evidence type="ECO:0000259" key="7">
    <source>
        <dbReference type="Pfam" id="PF00349"/>
    </source>
</evidence>
<evidence type="ECO:0000313" key="9">
    <source>
        <dbReference type="EMBL" id="CAE6478077.1"/>
    </source>
</evidence>
<dbReference type="GO" id="GO:0001678">
    <property type="term" value="P:intracellular glucose homeostasis"/>
    <property type="evidence" value="ECO:0007669"/>
    <property type="project" value="InterPro"/>
</dbReference>
<dbReference type="EMBL" id="CAJMWT010003744">
    <property type="protein sequence ID" value="CAE6478077.1"/>
    <property type="molecule type" value="Genomic_DNA"/>
</dbReference>
<dbReference type="GO" id="GO:0005829">
    <property type="term" value="C:cytosol"/>
    <property type="evidence" value="ECO:0007669"/>
    <property type="project" value="TreeGrafter"/>
</dbReference>
<evidence type="ECO:0000256" key="4">
    <source>
        <dbReference type="ARBA" id="ARBA00022777"/>
    </source>
</evidence>
<keyword evidence="2 6" id="KW-0808">Transferase</keyword>
<comment type="caution">
    <text evidence="9">The sequence shown here is derived from an EMBL/GenBank/DDBJ whole genome shotgun (WGS) entry which is preliminary data.</text>
</comment>
<evidence type="ECO:0000256" key="3">
    <source>
        <dbReference type="ARBA" id="ARBA00022741"/>
    </source>
</evidence>
<dbReference type="Pfam" id="PF00349">
    <property type="entry name" value="Hexokinase_1"/>
    <property type="match status" value="2"/>
</dbReference>
<feature type="domain" description="Hexokinase C-terminal" evidence="8">
    <location>
        <begin position="232"/>
        <end position="468"/>
    </location>
</feature>
<dbReference type="GO" id="GO:0005536">
    <property type="term" value="F:D-glucose binding"/>
    <property type="evidence" value="ECO:0007669"/>
    <property type="project" value="InterPro"/>
</dbReference>
<dbReference type="Pfam" id="PF03727">
    <property type="entry name" value="Hexokinase_2"/>
    <property type="match status" value="1"/>
</dbReference>
<dbReference type="UniPathway" id="UPA00109">
    <property type="reaction ID" value="UER00180"/>
</dbReference>
<dbReference type="GO" id="GO:0006006">
    <property type="term" value="P:glucose metabolic process"/>
    <property type="evidence" value="ECO:0007669"/>
    <property type="project" value="TreeGrafter"/>
</dbReference>
<dbReference type="InterPro" id="IPR022673">
    <property type="entry name" value="Hexokinase_C"/>
</dbReference>
<sequence>MPESVPVLIIRELERIQNGFELSKQNAKDIETQLKAAFSAGYAKHGEKVGMLPTYVTKLPDGREQGEAWAIDLGGTNLYIDSEYSNDSYADTPFRRVCKVVLKGNHQATLEARKFPVSEELKQEHSDNGFRFIGYIVDCLDKFMTDLKHPRSTVLPLGFTFSFPVTMEKIDSGKLIKWTKGYDVKGTVDQDVAKLLNTALTDRNLPIRCNALLNDTVGALVSHTYHTGSCSVGAIFGTGTNAALVGKISKIAKLQKPNETGSIVVNTEWGGFDESSVITLTSFDRQVDEHSGNKGFQLFEKVISGKYLGEITRYILLDLIKKDMLFSGYVSSKLDKRHGFDTRFMSDIEMDTSGKMDKIRKIVTDELGLNMAEGKQVEHSDLEIVRWACQCVGIRAALLSGIAVAAALKFIEPPSPASVGIDGTVFLHYPNFKNRLRESLEALELDKDKVKIGIAEDGSGIGAGICAFLEARGAPQNDGGRDNVH</sequence>
<dbReference type="GO" id="GO:0005739">
    <property type="term" value="C:mitochondrion"/>
    <property type="evidence" value="ECO:0007669"/>
    <property type="project" value="TreeGrafter"/>
</dbReference>
<accession>A0A8H3CE88</accession>
<evidence type="ECO:0000256" key="2">
    <source>
        <dbReference type="ARBA" id="ARBA00022679"/>
    </source>
</evidence>
<evidence type="ECO:0000259" key="8">
    <source>
        <dbReference type="Pfam" id="PF03727"/>
    </source>
</evidence>
<dbReference type="Proteomes" id="UP000663843">
    <property type="component" value="Unassembled WGS sequence"/>
</dbReference>
<dbReference type="PROSITE" id="PS51748">
    <property type="entry name" value="HEXOKINASE_2"/>
    <property type="match status" value="1"/>
</dbReference>
<dbReference type="Gene3D" id="3.30.420.40">
    <property type="match status" value="2"/>
</dbReference>
<keyword evidence="3 6" id="KW-0547">Nucleotide-binding</keyword>
<dbReference type="GO" id="GO:0006096">
    <property type="term" value="P:glycolytic process"/>
    <property type="evidence" value="ECO:0007669"/>
    <property type="project" value="UniProtKB-UniPathway"/>
</dbReference>
<evidence type="ECO:0000313" key="10">
    <source>
        <dbReference type="Proteomes" id="UP000663843"/>
    </source>
</evidence>
<dbReference type="InterPro" id="IPR022672">
    <property type="entry name" value="Hexokinase_N"/>
</dbReference>
<organism evidence="9 10">
    <name type="scientific">Rhizoctonia solani</name>
    <dbReference type="NCBI Taxonomy" id="456999"/>
    <lineage>
        <taxon>Eukaryota</taxon>
        <taxon>Fungi</taxon>
        <taxon>Dikarya</taxon>
        <taxon>Basidiomycota</taxon>
        <taxon>Agaricomycotina</taxon>
        <taxon>Agaricomycetes</taxon>
        <taxon>Cantharellales</taxon>
        <taxon>Ceratobasidiaceae</taxon>
        <taxon>Rhizoctonia</taxon>
    </lineage>
</organism>
<keyword evidence="6" id="KW-0324">Glycolysis</keyword>
<name>A0A8H3CE88_9AGAM</name>
<dbReference type="InterPro" id="IPR001312">
    <property type="entry name" value="Hexokinase"/>
</dbReference>
<protein>
    <recommendedName>
        <fullName evidence="6">Phosphotransferase</fullName>
        <ecNumber evidence="6">2.7.1.-</ecNumber>
    </recommendedName>
</protein>
<evidence type="ECO:0000256" key="6">
    <source>
        <dbReference type="RuleBase" id="RU362007"/>
    </source>
</evidence>
<keyword evidence="4 6" id="KW-0418">Kinase</keyword>
<dbReference type="PANTHER" id="PTHR19443:SF30">
    <property type="entry name" value="GLUCOKINASE-1-RELATED"/>
    <property type="match status" value="1"/>
</dbReference>
<keyword evidence="5 6" id="KW-0067">ATP-binding</keyword>
<dbReference type="SUPFAM" id="SSF53067">
    <property type="entry name" value="Actin-like ATPase domain"/>
    <property type="match status" value="2"/>
</dbReference>
<comment type="similarity">
    <text evidence="1 6">Belongs to the hexokinase family.</text>
</comment>
<dbReference type="Gene3D" id="1.10.287.1250">
    <property type="match status" value="1"/>
</dbReference>
<feature type="domain" description="Hexokinase N-terminal" evidence="7">
    <location>
        <begin position="96"/>
        <end position="225"/>
    </location>
</feature>
<feature type="domain" description="Hexokinase N-terminal" evidence="7">
    <location>
        <begin position="13"/>
        <end position="80"/>
    </location>
</feature>
<dbReference type="PRINTS" id="PR00475">
    <property type="entry name" value="HEXOKINASE"/>
</dbReference>
<dbReference type="GO" id="GO:0004340">
    <property type="term" value="F:glucokinase activity"/>
    <property type="evidence" value="ECO:0007669"/>
    <property type="project" value="TreeGrafter"/>
</dbReference>
<dbReference type="GO" id="GO:0005524">
    <property type="term" value="F:ATP binding"/>
    <property type="evidence" value="ECO:0007669"/>
    <property type="project" value="UniProtKB-UniRule"/>
</dbReference>
<dbReference type="AlphaFoldDB" id="A0A8H3CE88"/>